<dbReference type="InterPro" id="IPR002509">
    <property type="entry name" value="NODB_dom"/>
</dbReference>
<protein>
    <recommendedName>
        <fullName evidence="3">Chitooligosaccharide deacetylase</fullName>
    </recommendedName>
    <alternativeName>
        <fullName evidence="5">Nodulation protein B</fullName>
    </alternativeName>
</protein>
<dbReference type="InterPro" id="IPR011330">
    <property type="entry name" value="Glyco_hydro/deAcase_b/a-brl"/>
</dbReference>
<dbReference type="PANTHER" id="PTHR34216">
    <property type="match status" value="1"/>
</dbReference>
<dbReference type="InterPro" id="IPR051398">
    <property type="entry name" value="Polysacch_Deacetylase"/>
</dbReference>
<feature type="domain" description="NodB homology" evidence="6">
    <location>
        <begin position="210"/>
        <end position="277"/>
    </location>
</feature>
<comment type="similarity">
    <text evidence="2">Belongs to the polysaccharide deacetylase family.</text>
</comment>
<name>A0A4U6BSJ2_9BRAD</name>
<evidence type="ECO:0000256" key="1">
    <source>
        <dbReference type="ARBA" id="ARBA00003236"/>
    </source>
</evidence>
<evidence type="ECO:0000313" key="7">
    <source>
        <dbReference type="EMBL" id="TKT72951.1"/>
    </source>
</evidence>
<keyword evidence="4" id="KW-0732">Signal</keyword>
<evidence type="ECO:0000313" key="8">
    <source>
        <dbReference type="Proteomes" id="UP000034832"/>
    </source>
</evidence>
<sequence length="354" mass="39222">MLFRRAMLADMGLELAYFSGLSHIFGRRTGGVGAILKFEHVRPRRGDPFQPLRSRDITPEFLDRAISALKRWKLDFVSIDEAAERSRQAALARRFLCLTFDGGHRDFMTFAYPVLSRHRVPFALYLPTGFIDGIGKAWWLALEQVVARNARIGLVMDRTERHFFAASLAEKYQLYGVLHAWMMTLSPDDVAIAIGDLCGRYGVDLYAASQGAAMNWQDLVKLARDPQATIGSATVNYPNLARAKGTTALREMTMGRTVLETALDGPCRHFAYPFGGRDCFGPREMMLAREAGFASAVSAGQGVVRSDGQSDLMALPRIAWDGRRSSLRALRVVLSGLTSRAPKPQTPELAANYG</sequence>
<accession>A0A4U6BSJ2</accession>
<dbReference type="Gene3D" id="3.20.20.370">
    <property type="entry name" value="Glycoside hydrolase/deacetylase"/>
    <property type="match status" value="1"/>
</dbReference>
<proteinExistence type="inferred from homology"/>
<dbReference type="GO" id="GO:0005975">
    <property type="term" value="P:carbohydrate metabolic process"/>
    <property type="evidence" value="ECO:0007669"/>
    <property type="project" value="InterPro"/>
</dbReference>
<dbReference type="GO" id="GO:0016810">
    <property type="term" value="F:hydrolase activity, acting on carbon-nitrogen (but not peptide) bonds"/>
    <property type="evidence" value="ECO:0007669"/>
    <property type="project" value="InterPro"/>
</dbReference>
<evidence type="ECO:0000256" key="3">
    <source>
        <dbReference type="ARBA" id="ARBA00020071"/>
    </source>
</evidence>
<comment type="function">
    <text evidence="1">Is involved in generating a small heat-stable compound (Nod), an acylated oligomer of N-acetylglucosamine, that stimulates mitosis in various plant protoplasts.</text>
</comment>
<dbReference type="EMBL" id="LBIA02000001">
    <property type="protein sequence ID" value="TKT72951.1"/>
    <property type="molecule type" value="Genomic_DNA"/>
</dbReference>
<dbReference type="SUPFAM" id="SSF88713">
    <property type="entry name" value="Glycoside hydrolase/deacetylase"/>
    <property type="match status" value="1"/>
</dbReference>
<gene>
    <name evidence="7" type="ORF">YH63_016820</name>
</gene>
<dbReference type="Proteomes" id="UP000034832">
    <property type="component" value="Unassembled WGS sequence"/>
</dbReference>
<organism evidence="7 8">
    <name type="scientific">Afipia massiliensis</name>
    <dbReference type="NCBI Taxonomy" id="211460"/>
    <lineage>
        <taxon>Bacteria</taxon>
        <taxon>Pseudomonadati</taxon>
        <taxon>Pseudomonadota</taxon>
        <taxon>Alphaproteobacteria</taxon>
        <taxon>Hyphomicrobiales</taxon>
        <taxon>Nitrobacteraceae</taxon>
        <taxon>Afipia</taxon>
    </lineage>
</organism>
<dbReference type="AlphaFoldDB" id="A0A4U6BSJ2"/>
<dbReference type="PANTHER" id="PTHR34216:SF7">
    <property type="entry name" value="POLY-BETA-1,6-N-ACETYL-D-GLUCOSAMINE N-DEACETYLASE"/>
    <property type="match status" value="1"/>
</dbReference>
<evidence type="ECO:0000256" key="5">
    <source>
        <dbReference type="ARBA" id="ARBA00032976"/>
    </source>
</evidence>
<dbReference type="OrthoDB" id="9782872at2"/>
<keyword evidence="8" id="KW-1185">Reference proteome</keyword>
<evidence type="ECO:0000256" key="4">
    <source>
        <dbReference type="ARBA" id="ARBA00022729"/>
    </source>
</evidence>
<dbReference type="STRING" id="211460.YH63_02215"/>
<comment type="caution">
    <text evidence="7">The sequence shown here is derived from an EMBL/GenBank/DDBJ whole genome shotgun (WGS) entry which is preliminary data.</text>
</comment>
<reference evidence="7" key="1">
    <citation type="submission" date="2019-04" db="EMBL/GenBank/DDBJ databases">
        <title>Whole genome sequencing of cave bacteria.</title>
        <authorList>
            <person name="Gan H.M."/>
            <person name="Barton H."/>
            <person name="Savka M.A."/>
        </authorList>
    </citation>
    <scope>NUCLEOTIDE SEQUENCE [LARGE SCALE GENOMIC DNA]</scope>
    <source>
        <strain evidence="7">LC387</strain>
    </source>
</reference>
<evidence type="ECO:0000256" key="2">
    <source>
        <dbReference type="ARBA" id="ARBA00010973"/>
    </source>
</evidence>
<dbReference type="Pfam" id="PF01522">
    <property type="entry name" value="Polysacc_deac_1"/>
    <property type="match status" value="1"/>
</dbReference>
<evidence type="ECO:0000259" key="6">
    <source>
        <dbReference type="Pfam" id="PF01522"/>
    </source>
</evidence>